<evidence type="ECO:0000256" key="3">
    <source>
        <dbReference type="ARBA" id="ARBA00009699"/>
    </source>
</evidence>
<evidence type="ECO:0000256" key="13">
    <source>
        <dbReference type="SAM" id="SignalP"/>
    </source>
</evidence>
<feature type="signal peptide" evidence="13">
    <location>
        <begin position="1"/>
        <end position="21"/>
    </location>
</feature>
<dbReference type="Proteomes" id="UP000281245">
    <property type="component" value="Unassembled WGS sequence"/>
</dbReference>
<feature type="compositionally biased region" description="Low complexity" evidence="11">
    <location>
        <begin position="415"/>
        <end position="424"/>
    </location>
</feature>
<dbReference type="EMBL" id="QWIK01000257">
    <property type="protein sequence ID" value="RMY09556.1"/>
    <property type="molecule type" value="Genomic_DNA"/>
</dbReference>
<dbReference type="InterPro" id="IPR008928">
    <property type="entry name" value="6-hairpin_glycosidase_sf"/>
</dbReference>
<keyword evidence="12" id="KW-0812">Transmembrane</keyword>
<dbReference type="InterPro" id="IPR014480">
    <property type="entry name" value="Mannan-1_6-alpha_mannosidase"/>
</dbReference>
<evidence type="ECO:0000256" key="7">
    <source>
        <dbReference type="ARBA" id="ARBA00023136"/>
    </source>
</evidence>
<keyword evidence="12" id="KW-1133">Transmembrane helix</keyword>
<dbReference type="FunFam" id="1.50.10.20:FF:000006">
    <property type="entry name" value="Mannan endo-1,6-alpha-mannosidase"/>
    <property type="match status" value="1"/>
</dbReference>
<dbReference type="EMBL" id="QWIJ01000065">
    <property type="protein sequence ID" value="RMX88558.1"/>
    <property type="molecule type" value="Genomic_DNA"/>
</dbReference>
<keyword evidence="7 12" id="KW-0472">Membrane</keyword>
<organism evidence="14 16">
    <name type="scientific">Hortaea werneckii</name>
    <name type="common">Black yeast</name>
    <name type="synonym">Cladosporium werneckii</name>
    <dbReference type="NCBI Taxonomy" id="91943"/>
    <lineage>
        <taxon>Eukaryota</taxon>
        <taxon>Fungi</taxon>
        <taxon>Dikarya</taxon>
        <taxon>Ascomycota</taxon>
        <taxon>Pezizomycotina</taxon>
        <taxon>Dothideomycetes</taxon>
        <taxon>Dothideomycetidae</taxon>
        <taxon>Mycosphaerellales</taxon>
        <taxon>Teratosphaeriaceae</taxon>
        <taxon>Hortaea</taxon>
    </lineage>
</organism>
<dbReference type="GO" id="GO:0012505">
    <property type="term" value="C:endomembrane system"/>
    <property type="evidence" value="ECO:0007669"/>
    <property type="project" value="UniProtKB-SubCell"/>
</dbReference>
<comment type="similarity">
    <text evidence="3 10">Belongs to the glycosyl hydrolase 76 family.</text>
</comment>
<keyword evidence="6 10" id="KW-0378">Hydrolase</keyword>
<dbReference type="PANTHER" id="PTHR12145:SF36">
    <property type="entry name" value="MANNAN ENDO-1,6-ALPHA-MANNOSIDASE DCW1"/>
    <property type="match status" value="1"/>
</dbReference>
<dbReference type="GO" id="GO:0016052">
    <property type="term" value="P:carbohydrate catabolic process"/>
    <property type="evidence" value="ECO:0007669"/>
    <property type="project" value="InterPro"/>
</dbReference>
<dbReference type="Gene3D" id="1.50.10.20">
    <property type="match status" value="1"/>
</dbReference>
<dbReference type="OrthoDB" id="4187847at2759"/>
<keyword evidence="5 13" id="KW-0732">Signal</keyword>
<proteinExistence type="inferred from homology"/>
<accession>A0A3M6XDI9</accession>
<gene>
    <name evidence="15" type="ORF">D0868_04181</name>
    <name evidence="14" type="ORF">D0869_01524</name>
</gene>
<evidence type="ECO:0000256" key="10">
    <source>
        <dbReference type="PIRNR" id="PIRNR016302"/>
    </source>
</evidence>
<dbReference type="VEuPathDB" id="FungiDB:BTJ68_06508"/>
<evidence type="ECO:0000313" key="16">
    <source>
        <dbReference type="Proteomes" id="UP000281245"/>
    </source>
</evidence>
<dbReference type="SUPFAM" id="SSF48208">
    <property type="entry name" value="Six-hairpin glycosidases"/>
    <property type="match status" value="1"/>
</dbReference>
<feature type="region of interest" description="Disordered" evidence="11">
    <location>
        <begin position="406"/>
        <end position="441"/>
    </location>
</feature>
<evidence type="ECO:0000313" key="15">
    <source>
        <dbReference type="EMBL" id="RMY09556.1"/>
    </source>
</evidence>
<dbReference type="PIRSF" id="PIRSF016302">
    <property type="entry name" value="Man_a_manosd"/>
    <property type="match status" value="1"/>
</dbReference>
<comment type="catalytic activity">
    <reaction evidence="1 10">
        <text>Random hydrolysis of (1-&gt;6)-alpha-D-mannosidic linkages in unbranched (1-&gt;6)-mannans.</text>
        <dbReference type="EC" id="3.2.1.101"/>
    </reaction>
</comment>
<sequence>MATRSLLFLAALHYLLGGQLAAAIELDPTSADSVKDAASTIVYGMMKYYTGNQTGDTPGNLPDPYYWWETGGMFGHMVDYYYYTNVSTYNEATVQAIVHQAGDVGDFMPANQTKTEGNDDQVFWAFTAMDAAELNFVSPDSGPAGDGQPSWVSMGQAVFNEQATRWDNSTCNGGLRWQIFTWNSGYDYKNVVSNGGFFQLAARLARYTGNETYTEWAKTEWDWFSNSILYESDTHKIYDGTSDTDNCTEVDHTQWTYNYGVWLSGLAYMYNHTEEDVWLQHLNGILNQTINTFFPTKYDDIMVEVACEPYGTCTTDQFTFKGFTMRWLALVAQLVPTTASTIWPLIQASAKGAAGQCDGGTDGVTCGMTWNATTWDGSYGVGQQMSALAAVQANMITINDLKPPYTTDTGGTSKGDPSAGTGSDSSGGGSGSGGGASSRVYTDPITGGDKAGAGILTALMLLFTLGGAAWMVIF</sequence>
<keyword evidence="8" id="KW-0325">Glycoprotein</keyword>
<comment type="caution">
    <text evidence="14">The sequence shown here is derived from an EMBL/GenBank/DDBJ whole genome shotgun (WGS) entry which is preliminary data.</text>
</comment>
<evidence type="ECO:0000313" key="14">
    <source>
        <dbReference type="EMBL" id="RMX88558.1"/>
    </source>
</evidence>
<feature type="transmembrane region" description="Helical" evidence="12">
    <location>
        <begin position="451"/>
        <end position="473"/>
    </location>
</feature>
<evidence type="ECO:0000256" key="11">
    <source>
        <dbReference type="SAM" id="MobiDB-lite"/>
    </source>
</evidence>
<evidence type="ECO:0000256" key="8">
    <source>
        <dbReference type="ARBA" id="ARBA00023180"/>
    </source>
</evidence>
<keyword evidence="9 10" id="KW-0326">Glycosidase</keyword>
<evidence type="ECO:0000256" key="5">
    <source>
        <dbReference type="ARBA" id="ARBA00022729"/>
    </source>
</evidence>
<dbReference type="Proteomes" id="UP000282582">
    <property type="component" value="Unassembled WGS sequence"/>
</dbReference>
<name>A0A3M6XDI9_HORWE</name>
<protein>
    <recommendedName>
        <fullName evidence="4 10">Mannan endo-1,6-alpha-mannosidase</fullName>
        <ecNumber evidence="4 10">3.2.1.101</ecNumber>
    </recommendedName>
</protein>
<evidence type="ECO:0000256" key="1">
    <source>
        <dbReference type="ARBA" id="ARBA00001452"/>
    </source>
</evidence>
<reference evidence="16 17" key="1">
    <citation type="journal article" date="2018" name="BMC Genomics">
        <title>Genomic evidence for intraspecific hybridization in a clonal and extremely halotolerant yeast.</title>
        <authorList>
            <person name="Gostincar C."/>
            <person name="Stajich J.E."/>
            <person name="Zupancic J."/>
            <person name="Zalar P."/>
            <person name="Gunde-Cimerman N."/>
        </authorList>
    </citation>
    <scope>NUCLEOTIDE SEQUENCE [LARGE SCALE GENOMIC DNA]</scope>
    <source>
        <strain evidence="15 17">EXF-6654</strain>
        <strain evidence="14 16">EXF-6656</strain>
    </source>
</reference>
<evidence type="ECO:0000256" key="9">
    <source>
        <dbReference type="ARBA" id="ARBA00023295"/>
    </source>
</evidence>
<evidence type="ECO:0000256" key="12">
    <source>
        <dbReference type="SAM" id="Phobius"/>
    </source>
</evidence>
<feature type="compositionally biased region" description="Gly residues" evidence="11">
    <location>
        <begin position="425"/>
        <end position="436"/>
    </location>
</feature>
<comment type="subcellular location">
    <subcellularLocation>
        <location evidence="2">Endomembrane system</location>
    </subcellularLocation>
</comment>
<dbReference type="Pfam" id="PF03663">
    <property type="entry name" value="Glyco_hydro_76"/>
    <property type="match status" value="1"/>
</dbReference>
<dbReference type="InterPro" id="IPR005198">
    <property type="entry name" value="Glyco_hydro_76"/>
</dbReference>
<evidence type="ECO:0000313" key="17">
    <source>
        <dbReference type="Proteomes" id="UP000282582"/>
    </source>
</evidence>
<evidence type="ECO:0000256" key="4">
    <source>
        <dbReference type="ARBA" id="ARBA00012350"/>
    </source>
</evidence>
<dbReference type="PANTHER" id="PTHR12145">
    <property type="entry name" value="MANNAN ENDO-1,6-ALPHA-MANNOSIDASE DCW1"/>
    <property type="match status" value="1"/>
</dbReference>
<dbReference type="AlphaFoldDB" id="A0A3M6XDI9"/>
<evidence type="ECO:0000256" key="6">
    <source>
        <dbReference type="ARBA" id="ARBA00022801"/>
    </source>
</evidence>
<evidence type="ECO:0000256" key="2">
    <source>
        <dbReference type="ARBA" id="ARBA00004308"/>
    </source>
</evidence>
<dbReference type="EC" id="3.2.1.101" evidence="4 10"/>
<dbReference type="GO" id="GO:0009272">
    <property type="term" value="P:fungal-type cell wall biogenesis"/>
    <property type="evidence" value="ECO:0007669"/>
    <property type="project" value="TreeGrafter"/>
</dbReference>
<feature type="chain" id="PRO_5033384270" description="Mannan endo-1,6-alpha-mannosidase" evidence="13">
    <location>
        <begin position="22"/>
        <end position="474"/>
    </location>
</feature>
<dbReference type="GO" id="GO:0008496">
    <property type="term" value="F:mannan endo-1,6-alpha-mannosidase activity"/>
    <property type="evidence" value="ECO:0007669"/>
    <property type="project" value="UniProtKB-UniRule"/>
</dbReference>